<dbReference type="RefSeq" id="WP_152836302.1">
    <property type="nucleotide sequence ID" value="NZ_WHUG01000001.1"/>
</dbReference>
<dbReference type="Gene3D" id="1.25.40.10">
    <property type="entry name" value="Tetratricopeptide repeat domain"/>
    <property type="match status" value="1"/>
</dbReference>
<name>A0A6A7MVD3_9BURK</name>
<reference evidence="4 5" key="1">
    <citation type="submission" date="2019-10" db="EMBL/GenBank/DDBJ databases">
        <title>Two novel species isolated from a subtropical stream in China.</title>
        <authorList>
            <person name="Lu H."/>
        </authorList>
    </citation>
    <scope>NUCLEOTIDE SEQUENCE [LARGE SCALE GENOMIC DNA]</scope>
    <source>
        <strain evidence="4 5">FT29W</strain>
    </source>
</reference>
<feature type="region of interest" description="Disordered" evidence="2">
    <location>
        <begin position="28"/>
        <end position="49"/>
    </location>
</feature>
<accession>A0A6A7MVD3</accession>
<feature type="signal peptide" evidence="3">
    <location>
        <begin position="1"/>
        <end position="22"/>
    </location>
</feature>
<feature type="repeat" description="TPR" evidence="1">
    <location>
        <begin position="131"/>
        <end position="164"/>
    </location>
</feature>
<feature type="chain" id="PRO_5025675002" evidence="3">
    <location>
        <begin position="23"/>
        <end position="215"/>
    </location>
</feature>
<dbReference type="SUPFAM" id="SSF48452">
    <property type="entry name" value="TPR-like"/>
    <property type="match status" value="1"/>
</dbReference>
<protein>
    <submittedName>
        <fullName evidence="4">Tetratricopeptide repeat protein</fullName>
    </submittedName>
</protein>
<proteinExistence type="predicted"/>
<keyword evidence="3" id="KW-0732">Signal</keyword>
<dbReference type="InterPro" id="IPR019734">
    <property type="entry name" value="TPR_rpt"/>
</dbReference>
<gene>
    <name evidence="4" type="ORF">GEV02_02225</name>
</gene>
<evidence type="ECO:0000313" key="4">
    <source>
        <dbReference type="EMBL" id="MQA36953.1"/>
    </source>
</evidence>
<dbReference type="AlphaFoldDB" id="A0A6A7MVD3"/>
<keyword evidence="5" id="KW-1185">Reference proteome</keyword>
<keyword evidence="1" id="KW-0802">TPR repeat</keyword>
<evidence type="ECO:0000256" key="2">
    <source>
        <dbReference type="SAM" id="MobiDB-lite"/>
    </source>
</evidence>
<organism evidence="4 5">
    <name type="scientific">Rugamonas aquatica</name>
    <dbReference type="NCBI Taxonomy" id="2743357"/>
    <lineage>
        <taxon>Bacteria</taxon>
        <taxon>Pseudomonadati</taxon>
        <taxon>Pseudomonadota</taxon>
        <taxon>Betaproteobacteria</taxon>
        <taxon>Burkholderiales</taxon>
        <taxon>Oxalobacteraceae</taxon>
        <taxon>Telluria group</taxon>
        <taxon>Rugamonas</taxon>
    </lineage>
</organism>
<dbReference type="Pfam" id="PF13414">
    <property type="entry name" value="TPR_11"/>
    <property type="match status" value="1"/>
</dbReference>
<dbReference type="EMBL" id="WHUG01000001">
    <property type="protein sequence ID" value="MQA36953.1"/>
    <property type="molecule type" value="Genomic_DNA"/>
</dbReference>
<sequence length="215" mass="23696">MNPSTRLILPALLILAVGAANAMPPQAAGEDCGSYVRHDPGGDYTNPTDREGLSVVESYHFTPEVERLVRGATGSLGADISYTLEHFPNHHRALAAMTKLALRDKNRKPVGARYSIDCFFDRAMRFRPDDARVHALYGAYLLGLGQAVAALDQLKEAARLEPENPTTHYNLGLLYVKRKDYEQARASAHKAYSMGFPLPGLKNQLMAAGQWRESD</sequence>
<evidence type="ECO:0000256" key="1">
    <source>
        <dbReference type="PROSITE-ProRule" id="PRU00339"/>
    </source>
</evidence>
<evidence type="ECO:0000313" key="5">
    <source>
        <dbReference type="Proteomes" id="UP000440498"/>
    </source>
</evidence>
<evidence type="ECO:0000256" key="3">
    <source>
        <dbReference type="SAM" id="SignalP"/>
    </source>
</evidence>
<dbReference type="InterPro" id="IPR011990">
    <property type="entry name" value="TPR-like_helical_dom_sf"/>
</dbReference>
<dbReference type="Proteomes" id="UP000440498">
    <property type="component" value="Unassembled WGS sequence"/>
</dbReference>
<dbReference type="PROSITE" id="PS50005">
    <property type="entry name" value="TPR"/>
    <property type="match status" value="1"/>
</dbReference>
<comment type="caution">
    <text evidence="4">The sequence shown here is derived from an EMBL/GenBank/DDBJ whole genome shotgun (WGS) entry which is preliminary data.</text>
</comment>